<gene>
    <name evidence="1" type="ORF">SAMN04488074_13644</name>
</gene>
<dbReference type="AlphaFoldDB" id="A0A1G9YZK9"/>
<dbReference type="EMBL" id="FNET01000036">
    <property type="protein sequence ID" value="SDN14568.1"/>
    <property type="molecule type" value="Genomic_DNA"/>
</dbReference>
<accession>A0A1G9YZK9</accession>
<evidence type="ECO:0000313" key="1">
    <source>
        <dbReference type="EMBL" id="SDN14568.1"/>
    </source>
</evidence>
<evidence type="ECO:0000313" key="2">
    <source>
        <dbReference type="Proteomes" id="UP000199682"/>
    </source>
</evidence>
<dbReference type="RefSeq" id="WP_090015131.1">
    <property type="nucleotide sequence ID" value="NZ_FNET01000036.1"/>
</dbReference>
<reference evidence="2" key="1">
    <citation type="submission" date="2016-10" db="EMBL/GenBank/DDBJ databases">
        <authorList>
            <person name="Varghese N."/>
            <person name="Submissions S."/>
        </authorList>
    </citation>
    <scope>NUCLEOTIDE SEQUENCE [LARGE SCALE GENOMIC DNA]</scope>
    <source>
        <strain evidence="2">DSM 44796</strain>
    </source>
</reference>
<dbReference type="Proteomes" id="UP000199682">
    <property type="component" value="Unassembled WGS sequence"/>
</dbReference>
<sequence length="194" mass="20895">MNVTGQRSHNYADCDGCHEADADLRIRLDDDEGTARWCYQCAGGLLRTLTSAGIVVTASKLVRPVEPAADVPEAAHDPGWTVDLAVEVLQAVTPQAVQLIRTLVEHEGNTTAQTLREVLGVAQVGPVTKSLNTAARHLWRGERLAAKVSVATPRQQGGLGSVVESYELPAGTVAIWNRALLRLDRARNDNEADQ</sequence>
<name>A0A1G9YZK9_9PSEU</name>
<organism evidence="1 2">
    <name type="scientific">Lentzea albidocapillata subsp. violacea</name>
    <dbReference type="NCBI Taxonomy" id="128104"/>
    <lineage>
        <taxon>Bacteria</taxon>
        <taxon>Bacillati</taxon>
        <taxon>Actinomycetota</taxon>
        <taxon>Actinomycetes</taxon>
        <taxon>Pseudonocardiales</taxon>
        <taxon>Pseudonocardiaceae</taxon>
        <taxon>Lentzea</taxon>
    </lineage>
</organism>
<protein>
    <submittedName>
        <fullName evidence="1">Uncharacterized protein</fullName>
    </submittedName>
</protein>
<proteinExistence type="predicted"/>